<evidence type="ECO:0000256" key="7">
    <source>
        <dbReference type="ARBA" id="ARBA00023004"/>
    </source>
</evidence>
<dbReference type="PANTHER" id="PTHR46300:SF7">
    <property type="entry name" value="P450, PUTATIVE (EUROFUNG)-RELATED"/>
    <property type="match status" value="1"/>
</dbReference>
<dbReference type="SUPFAM" id="SSF48264">
    <property type="entry name" value="Cytochrome P450"/>
    <property type="match status" value="1"/>
</dbReference>
<feature type="non-terminal residue" evidence="10">
    <location>
        <position position="332"/>
    </location>
</feature>
<dbReference type="InterPro" id="IPR050364">
    <property type="entry name" value="Cytochrome_P450_fung"/>
</dbReference>
<evidence type="ECO:0000256" key="6">
    <source>
        <dbReference type="ARBA" id="ARBA00023002"/>
    </source>
</evidence>
<dbReference type="OrthoDB" id="2789670at2759"/>
<feature type="transmembrane region" description="Helical" evidence="9">
    <location>
        <begin position="291"/>
        <end position="313"/>
    </location>
</feature>
<keyword evidence="9" id="KW-0812">Transmembrane</keyword>
<evidence type="ECO:0000256" key="1">
    <source>
        <dbReference type="ARBA" id="ARBA00001971"/>
    </source>
</evidence>
<dbReference type="Proteomes" id="UP000092154">
    <property type="component" value="Unassembled WGS sequence"/>
</dbReference>
<evidence type="ECO:0000256" key="9">
    <source>
        <dbReference type="SAM" id="Phobius"/>
    </source>
</evidence>
<feature type="transmembrane region" description="Helical" evidence="9">
    <location>
        <begin position="6"/>
        <end position="24"/>
    </location>
</feature>
<evidence type="ECO:0000256" key="5">
    <source>
        <dbReference type="ARBA" id="ARBA00022723"/>
    </source>
</evidence>
<accession>A0A1B7MHT8</accession>
<keyword evidence="11" id="KW-1185">Reference proteome</keyword>
<dbReference type="InterPro" id="IPR001128">
    <property type="entry name" value="Cyt_P450"/>
</dbReference>
<dbReference type="InParanoid" id="A0A1B7MHT8"/>
<reference evidence="10 11" key="1">
    <citation type="submission" date="2016-06" db="EMBL/GenBank/DDBJ databases">
        <title>Comparative genomics of the ectomycorrhizal sister species Rhizopogon vinicolor and Rhizopogon vesiculosus (Basidiomycota: Boletales) reveals a divergence of the mating type B locus.</title>
        <authorList>
            <consortium name="DOE Joint Genome Institute"/>
            <person name="Mujic A.B."/>
            <person name="Kuo A."/>
            <person name="Tritt A."/>
            <person name="Lipzen A."/>
            <person name="Chen C."/>
            <person name="Johnson J."/>
            <person name="Sharma A."/>
            <person name="Barry K."/>
            <person name="Grigoriev I.V."/>
            <person name="Spatafora J.W."/>
        </authorList>
    </citation>
    <scope>NUCLEOTIDE SEQUENCE [LARGE SCALE GENOMIC DNA]</scope>
    <source>
        <strain evidence="10 11">AM-OR11-026</strain>
    </source>
</reference>
<keyword evidence="4" id="KW-0349">Heme</keyword>
<evidence type="ECO:0000256" key="4">
    <source>
        <dbReference type="ARBA" id="ARBA00022617"/>
    </source>
</evidence>
<dbReference type="PRINTS" id="PR00463">
    <property type="entry name" value="EP450I"/>
</dbReference>
<dbReference type="InterPro" id="IPR036396">
    <property type="entry name" value="Cyt_P450_sf"/>
</dbReference>
<evidence type="ECO:0000313" key="11">
    <source>
        <dbReference type="Proteomes" id="UP000092154"/>
    </source>
</evidence>
<comment type="cofactor">
    <cofactor evidence="1">
        <name>heme</name>
        <dbReference type="ChEBI" id="CHEBI:30413"/>
    </cofactor>
</comment>
<organism evidence="10 11">
    <name type="scientific">Rhizopogon vinicolor AM-OR11-026</name>
    <dbReference type="NCBI Taxonomy" id="1314800"/>
    <lineage>
        <taxon>Eukaryota</taxon>
        <taxon>Fungi</taxon>
        <taxon>Dikarya</taxon>
        <taxon>Basidiomycota</taxon>
        <taxon>Agaricomycotina</taxon>
        <taxon>Agaricomycetes</taxon>
        <taxon>Agaricomycetidae</taxon>
        <taxon>Boletales</taxon>
        <taxon>Suillineae</taxon>
        <taxon>Rhizopogonaceae</taxon>
        <taxon>Rhizopogon</taxon>
    </lineage>
</organism>
<keyword evidence="8" id="KW-0503">Monooxygenase</keyword>
<comment type="pathway">
    <text evidence="2">Secondary metabolite biosynthesis.</text>
</comment>
<dbReference type="GO" id="GO:0005506">
    <property type="term" value="F:iron ion binding"/>
    <property type="evidence" value="ECO:0007669"/>
    <property type="project" value="InterPro"/>
</dbReference>
<evidence type="ECO:0000256" key="8">
    <source>
        <dbReference type="ARBA" id="ARBA00023033"/>
    </source>
</evidence>
<dbReference type="Pfam" id="PF00067">
    <property type="entry name" value="p450"/>
    <property type="match status" value="1"/>
</dbReference>
<protein>
    <submittedName>
        <fullName evidence="10">Cytochrome P450</fullName>
    </submittedName>
</protein>
<gene>
    <name evidence="10" type="ORF">K503DRAFT_702465</name>
</gene>
<dbReference type="Gene3D" id="1.10.630.10">
    <property type="entry name" value="Cytochrome P450"/>
    <property type="match status" value="1"/>
</dbReference>
<dbReference type="PANTHER" id="PTHR46300">
    <property type="entry name" value="P450, PUTATIVE (EUROFUNG)-RELATED-RELATED"/>
    <property type="match status" value="1"/>
</dbReference>
<dbReference type="InterPro" id="IPR002401">
    <property type="entry name" value="Cyt_P450_E_grp-I"/>
</dbReference>
<dbReference type="EMBL" id="KV449093">
    <property type="protein sequence ID" value="OAX32170.1"/>
    <property type="molecule type" value="Genomic_DNA"/>
</dbReference>
<evidence type="ECO:0000256" key="3">
    <source>
        <dbReference type="ARBA" id="ARBA00010617"/>
    </source>
</evidence>
<evidence type="ECO:0000256" key="2">
    <source>
        <dbReference type="ARBA" id="ARBA00005179"/>
    </source>
</evidence>
<dbReference type="AlphaFoldDB" id="A0A1B7MHT8"/>
<keyword evidence="9" id="KW-0472">Membrane</keyword>
<dbReference type="GO" id="GO:0004497">
    <property type="term" value="F:monooxygenase activity"/>
    <property type="evidence" value="ECO:0007669"/>
    <property type="project" value="UniProtKB-KW"/>
</dbReference>
<evidence type="ECO:0000313" key="10">
    <source>
        <dbReference type="EMBL" id="OAX32170.1"/>
    </source>
</evidence>
<dbReference type="STRING" id="1314800.A0A1B7MHT8"/>
<comment type="similarity">
    <text evidence="3">Belongs to the cytochrome P450 family.</text>
</comment>
<sequence>MLPFDGRLAIIAVLPVYYVLITLIRQFIEKGRHRPSLPPGPMPLPLLGSVLSINTNEPWLTYTKWCAAYGDLVFVRILDEEVVVINSQQVAEDLLDKRSRIYSDRPYIATLEPFGWTHFFGFEGYNDVWRLSRRIFHQTFRASSALKFRPMQIRRARQMIANLIDDPQHYNSHFATFSSSVAMSAVYNYEPSPRNDPLVRILESALDLGIAVMIPEKAIVLKTFPFLLKLPDWCWGSSIKRDAQVSTDRMNEMIDVPFRYAQQHMVGIRRFLFKDIDSKFAQGRKHAPGPIFNATTALTTSTLMVFFLAMVLYPDIQKRAQAVIDSVIGKNQ</sequence>
<name>A0A1B7MHT8_9AGAM</name>
<keyword evidence="5" id="KW-0479">Metal-binding</keyword>
<dbReference type="GO" id="GO:0016705">
    <property type="term" value="F:oxidoreductase activity, acting on paired donors, with incorporation or reduction of molecular oxygen"/>
    <property type="evidence" value="ECO:0007669"/>
    <property type="project" value="InterPro"/>
</dbReference>
<keyword evidence="6" id="KW-0560">Oxidoreductase</keyword>
<keyword evidence="9" id="KW-1133">Transmembrane helix</keyword>
<keyword evidence="7" id="KW-0408">Iron</keyword>
<proteinExistence type="inferred from homology"/>
<dbReference type="GO" id="GO:0020037">
    <property type="term" value="F:heme binding"/>
    <property type="evidence" value="ECO:0007669"/>
    <property type="project" value="InterPro"/>
</dbReference>